<evidence type="ECO:0000256" key="3">
    <source>
        <dbReference type="ARBA" id="ARBA00013194"/>
    </source>
</evidence>
<sequence length="260" mass="28946">MKQFPSRLAVTLLAGFLALPALAADSLAKVNGVAIPAARAEAMMAEQRAQGVPESEQLQGAIREELVRREVLAQEAAKKGLDKKADVQAQMDMARQAILIRAYLQEYVRTNAVSDAELQKEYDAIKGRMGDKEYLPRHVLVETEIEAKAIIARLQNGTPFAEVAKESRDPGSRERGGELGWSNPGMFVKPFADAMVGLEKGKYTRTPVKSDFGYHVIQLDDVRAVQAPPFEEVKPQLQQRLQQQMVERHVLELREKAKVE</sequence>
<name>A0ABW3WEP5_9RHOO</name>
<dbReference type="InterPro" id="IPR027304">
    <property type="entry name" value="Trigger_fact/SurA_dom_sf"/>
</dbReference>
<organism evidence="10 11">
    <name type="scientific">Thauera mechernichensis</name>
    <dbReference type="NCBI Taxonomy" id="82788"/>
    <lineage>
        <taxon>Bacteria</taxon>
        <taxon>Pseudomonadati</taxon>
        <taxon>Pseudomonadota</taxon>
        <taxon>Betaproteobacteria</taxon>
        <taxon>Rhodocyclales</taxon>
        <taxon>Zoogloeaceae</taxon>
        <taxon>Thauera</taxon>
    </lineage>
</organism>
<accession>A0ABW3WEP5</accession>
<evidence type="ECO:0000256" key="4">
    <source>
        <dbReference type="ARBA" id="ARBA00022729"/>
    </source>
</evidence>
<dbReference type="Pfam" id="PF13616">
    <property type="entry name" value="Rotamase_3"/>
    <property type="match status" value="1"/>
</dbReference>
<keyword evidence="6 7" id="KW-0413">Isomerase</keyword>
<dbReference type="PANTHER" id="PTHR47245">
    <property type="entry name" value="PEPTIDYLPROLYL ISOMERASE"/>
    <property type="match status" value="1"/>
</dbReference>
<evidence type="ECO:0000256" key="5">
    <source>
        <dbReference type="ARBA" id="ARBA00023110"/>
    </source>
</evidence>
<keyword evidence="5 7" id="KW-0697">Rotamase</keyword>
<feature type="signal peptide" evidence="8">
    <location>
        <begin position="1"/>
        <end position="23"/>
    </location>
</feature>
<feature type="domain" description="PpiC" evidence="9">
    <location>
        <begin position="131"/>
        <end position="221"/>
    </location>
</feature>
<evidence type="ECO:0000313" key="11">
    <source>
        <dbReference type="Proteomes" id="UP001597158"/>
    </source>
</evidence>
<comment type="caution">
    <text evidence="10">The sequence shown here is derived from an EMBL/GenBank/DDBJ whole genome shotgun (WGS) entry which is preliminary data.</text>
</comment>
<reference evidence="11" key="1">
    <citation type="journal article" date="2019" name="Int. J. Syst. Evol. Microbiol.">
        <title>The Global Catalogue of Microorganisms (GCM) 10K type strain sequencing project: providing services to taxonomists for standard genome sequencing and annotation.</title>
        <authorList>
            <consortium name="The Broad Institute Genomics Platform"/>
            <consortium name="The Broad Institute Genome Sequencing Center for Infectious Disease"/>
            <person name="Wu L."/>
            <person name="Ma J."/>
        </authorList>
    </citation>
    <scope>NUCLEOTIDE SEQUENCE [LARGE SCALE GENOMIC DNA]</scope>
    <source>
        <strain evidence="11">CCUG 48884</strain>
    </source>
</reference>
<keyword evidence="4 8" id="KW-0732">Signal</keyword>
<protein>
    <recommendedName>
        <fullName evidence="3">peptidylprolyl isomerase</fullName>
        <ecNumber evidence="3">5.2.1.8</ecNumber>
    </recommendedName>
</protein>
<dbReference type="SUPFAM" id="SSF109998">
    <property type="entry name" value="Triger factor/SurA peptide-binding domain-like"/>
    <property type="match status" value="1"/>
</dbReference>
<comment type="similarity">
    <text evidence="2">Belongs to the PpiC/parvulin rotamase family.</text>
</comment>
<dbReference type="SUPFAM" id="SSF54534">
    <property type="entry name" value="FKBP-like"/>
    <property type="match status" value="1"/>
</dbReference>
<dbReference type="GO" id="GO:0003755">
    <property type="term" value="F:peptidyl-prolyl cis-trans isomerase activity"/>
    <property type="evidence" value="ECO:0007669"/>
    <property type="project" value="UniProtKB-EC"/>
</dbReference>
<proteinExistence type="inferred from homology"/>
<dbReference type="PROSITE" id="PS50198">
    <property type="entry name" value="PPIC_PPIASE_2"/>
    <property type="match status" value="1"/>
</dbReference>
<evidence type="ECO:0000256" key="6">
    <source>
        <dbReference type="ARBA" id="ARBA00023235"/>
    </source>
</evidence>
<evidence type="ECO:0000256" key="8">
    <source>
        <dbReference type="SAM" id="SignalP"/>
    </source>
</evidence>
<dbReference type="EC" id="5.2.1.8" evidence="3"/>
<evidence type="ECO:0000313" key="10">
    <source>
        <dbReference type="EMBL" id="MFD1263422.1"/>
    </source>
</evidence>
<dbReference type="RefSeq" id="WP_002929003.1">
    <property type="nucleotide sequence ID" value="NZ_JARQZE010000007.1"/>
</dbReference>
<evidence type="ECO:0000256" key="1">
    <source>
        <dbReference type="ARBA" id="ARBA00000971"/>
    </source>
</evidence>
<gene>
    <name evidence="10" type="ORF">ACFQ4M_07475</name>
</gene>
<dbReference type="InterPro" id="IPR050245">
    <property type="entry name" value="PrsA_foldase"/>
</dbReference>
<evidence type="ECO:0000256" key="7">
    <source>
        <dbReference type="PROSITE-ProRule" id="PRU00278"/>
    </source>
</evidence>
<dbReference type="Gene3D" id="3.10.50.40">
    <property type="match status" value="1"/>
</dbReference>
<dbReference type="Proteomes" id="UP001597158">
    <property type="component" value="Unassembled WGS sequence"/>
</dbReference>
<dbReference type="InterPro" id="IPR000297">
    <property type="entry name" value="PPIase_PpiC"/>
</dbReference>
<keyword evidence="11" id="KW-1185">Reference proteome</keyword>
<dbReference type="PANTHER" id="PTHR47245:SF1">
    <property type="entry name" value="FOLDASE PROTEIN PRSA"/>
    <property type="match status" value="1"/>
</dbReference>
<feature type="chain" id="PRO_5046282322" description="peptidylprolyl isomerase" evidence="8">
    <location>
        <begin position="24"/>
        <end position="260"/>
    </location>
</feature>
<comment type="catalytic activity">
    <reaction evidence="1">
        <text>[protein]-peptidylproline (omega=180) = [protein]-peptidylproline (omega=0)</text>
        <dbReference type="Rhea" id="RHEA:16237"/>
        <dbReference type="Rhea" id="RHEA-COMP:10747"/>
        <dbReference type="Rhea" id="RHEA-COMP:10748"/>
        <dbReference type="ChEBI" id="CHEBI:83833"/>
        <dbReference type="ChEBI" id="CHEBI:83834"/>
        <dbReference type="EC" id="5.2.1.8"/>
    </reaction>
</comment>
<evidence type="ECO:0000256" key="2">
    <source>
        <dbReference type="ARBA" id="ARBA00007656"/>
    </source>
</evidence>
<dbReference type="Gene3D" id="1.10.8.1040">
    <property type="match status" value="1"/>
</dbReference>
<dbReference type="EMBL" id="JBHTMC010000013">
    <property type="protein sequence ID" value="MFD1263422.1"/>
    <property type="molecule type" value="Genomic_DNA"/>
</dbReference>
<evidence type="ECO:0000259" key="9">
    <source>
        <dbReference type="PROSITE" id="PS50198"/>
    </source>
</evidence>
<dbReference type="InterPro" id="IPR046357">
    <property type="entry name" value="PPIase_dom_sf"/>
</dbReference>